<name>A0AAE0NGT4_9PEZI</name>
<feature type="region of interest" description="Disordered" evidence="1">
    <location>
        <begin position="92"/>
        <end position="178"/>
    </location>
</feature>
<reference evidence="3" key="2">
    <citation type="submission" date="2023-06" db="EMBL/GenBank/DDBJ databases">
        <authorList>
            <consortium name="Lawrence Berkeley National Laboratory"/>
            <person name="Haridas S."/>
            <person name="Hensen N."/>
            <person name="Bonometti L."/>
            <person name="Westerberg I."/>
            <person name="Brannstrom I.O."/>
            <person name="Guillou S."/>
            <person name="Cros-Aarteil S."/>
            <person name="Calhoun S."/>
            <person name="Kuo A."/>
            <person name="Mondo S."/>
            <person name="Pangilinan J."/>
            <person name="Riley R."/>
            <person name="LaButti K."/>
            <person name="Andreopoulos B."/>
            <person name="Lipzen A."/>
            <person name="Chen C."/>
            <person name="Yanf M."/>
            <person name="Daum C."/>
            <person name="Ng V."/>
            <person name="Clum A."/>
            <person name="Steindorff A."/>
            <person name="Ohm R."/>
            <person name="Martin F."/>
            <person name="Silar P."/>
            <person name="Natvig D."/>
            <person name="Lalanne C."/>
            <person name="Gautier V."/>
            <person name="Ament-velasquez S.L."/>
            <person name="Kruys A."/>
            <person name="Hutchinson M.I."/>
            <person name="Powell A.J."/>
            <person name="Barry K."/>
            <person name="Miller A.N."/>
            <person name="Grigoriev I.V."/>
            <person name="Debuchy R."/>
            <person name="Gladieux P."/>
            <person name="Thoren M.H."/>
            <person name="Johannesson H."/>
        </authorList>
    </citation>
    <scope>NUCLEOTIDE SEQUENCE</scope>
    <source>
        <strain evidence="3">CBS 232.78</strain>
    </source>
</reference>
<reference evidence="3" key="1">
    <citation type="journal article" date="2023" name="Mol. Phylogenet. Evol.">
        <title>Genome-scale phylogeny and comparative genomics of the fungal order Sordariales.</title>
        <authorList>
            <person name="Hensen N."/>
            <person name="Bonometti L."/>
            <person name="Westerberg I."/>
            <person name="Brannstrom I.O."/>
            <person name="Guillou S."/>
            <person name="Cros-Aarteil S."/>
            <person name="Calhoun S."/>
            <person name="Haridas S."/>
            <person name="Kuo A."/>
            <person name="Mondo S."/>
            <person name="Pangilinan J."/>
            <person name="Riley R."/>
            <person name="LaButti K."/>
            <person name="Andreopoulos B."/>
            <person name="Lipzen A."/>
            <person name="Chen C."/>
            <person name="Yan M."/>
            <person name="Daum C."/>
            <person name="Ng V."/>
            <person name="Clum A."/>
            <person name="Steindorff A."/>
            <person name="Ohm R.A."/>
            <person name="Martin F."/>
            <person name="Silar P."/>
            <person name="Natvig D.O."/>
            <person name="Lalanne C."/>
            <person name="Gautier V."/>
            <person name="Ament-Velasquez S.L."/>
            <person name="Kruys A."/>
            <person name="Hutchinson M.I."/>
            <person name="Powell A.J."/>
            <person name="Barry K."/>
            <person name="Miller A.N."/>
            <person name="Grigoriev I.V."/>
            <person name="Debuchy R."/>
            <person name="Gladieux P."/>
            <person name="Hiltunen Thoren M."/>
            <person name="Johannesson H."/>
        </authorList>
    </citation>
    <scope>NUCLEOTIDE SEQUENCE</scope>
    <source>
        <strain evidence="3">CBS 232.78</strain>
    </source>
</reference>
<dbReference type="PROSITE" id="PS51257">
    <property type="entry name" value="PROKAR_LIPOPROTEIN"/>
    <property type="match status" value="1"/>
</dbReference>
<gene>
    <name evidence="3" type="ORF">B0H63DRAFT_545813</name>
</gene>
<feature type="signal peptide" evidence="2">
    <location>
        <begin position="1"/>
        <end position="20"/>
    </location>
</feature>
<dbReference type="EMBL" id="JAULSW010000005">
    <property type="protein sequence ID" value="KAK3381252.1"/>
    <property type="molecule type" value="Genomic_DNA"/>
</dbReference>
<sequence length="198" mass="19019">MVKSVLSALALLMLATPALSVCGIHSFTACEDKIVHWFDPLTGEICDPLDCGGGRAPPKTDVPGCPQYKGTATRPTSASYLSCWKPPVASSATTAGTPSSNVESQTSTTAAVSSSVTPSPGSGEGSSGGSGTTVSPSGSVTSSTNAPLTTQPPAGGASSVSVASTSSTTTATGNAGNVVGGSLMAVVAGAALGVVALA</sequence>
<comment type="caution">
    <text evidence="3">The sequence shown here is derived from an EMBL/GenBank/DDBJ whole genome shotgun (WGS) entry which is preliminary data.</text>
</comment>
<feature type="compositionally biased region" description="Low complexity" evidence="1">
    <location>
        <begin position="154"/>
        <end position="178"/>
    </location>
</feature>
<dbReference type="Proteomes" id="UP001285441">
    <property type="component" value="Unassembled WGS sequence"/>
</dbReference>
<feature type="compositionally biased region" description="Low complexity" evidence="1">
    <location>
        <begin position="92"/>
        <end position="121"/>
    </location>
</feature>
<evidence type="ECO:0000313" key="4">
    <source>
        <dbReference type="Proteomes" id="UP001285441"/>
    </source>
</evidence>
<dbReference type="AlphaFoldDB" id="A0AAE0NGT4"/>
<evidence type="ECO:0000256" key="1">
    <source>
        <dbReference type="SAM" id="MobiDB-lite"/>
    </source>
</evidence>
<evidence type="ECO:0000256" key="2">
    <source>
        <dbReference type="SAM" id="SignalP"/>
    </source>
</evidence>
<evidence type="ECO:0008006" key="5">
    <source>
        <dbReference type="Google" id="ProtNLM"/>
    </source>
</evidence>
<accession>A0AAE0NGT4</accession>
<feature type="compositionally biased region" description="Gly residues" evidence="1">
    <location>
        <begin position="122"/>
        <end position="131"/>
    </location>
</feature>
<keyword evidence="4" id="KW-1185">Reference proteome</keyword>
<feature type="chain" id="PRO_5042241321" description="Siderophore biosynthesis enzyme" evidence="2">
    <location>
        <begin position="21"/>
        <end position="198"/>
    </location>
</feature>
<evidence type="ECO:0000313" key="3">
    <source>
        <dbReference type="EMBL" id="KAK3381252.1"/>
    </source>
</evidence>
<organism evidence="3 4">
    <name type="scientific">Podospora didyma</name>
    <dbReference type="NCBI Taxonomy" id="330526"/>
    <lineage>
        <taxon>Eukaryota</taxon>
        <taxon>Fungi</taxon>
        <taxon>Dikarya</taxon>
        <taxon>Ascomycota</taxon>
        <taxon>Pezizomycotina</taxon>
        <taxon>Sordariomycetes</taxon>
        <taxon>Sordariomycetidae</taxon>
        <taxon>Sordariales</taxon>
        <taxon>Podosporaceae</taxon>
        <taxon>Podospora</taxon>
    </lineage>
</organism>
<feature type="compositionally biased region" description="Low complexity" evidence="1">
    <location>
        <begin position="132"/>
        <end position="144"/>
    </location>
</feature>
<protein>
    <recommendedName>
        <fullName evidence="5">Siderophore biosynthesis enzyme</fullName>
    </recommendedName>
</protein>
<keyword evidence="2" id="KW-0732">Signal</keyword>
<proteinExistence type="predicted"/>